<proteinExistence type="predicted"/>
<protein>
    <submittedName>
        <fullName evidence="2">YcaO-related McrA-glycine thioamidation protein</fullName>
    </submittedName>
</protein>
<dbReference type="Proteomes" id="UP001500064">
    <property type="component" value="Unassembled WGS sequence"/>
</dbReference>
<dbReference type="PROSITE" id="PS51664">
    <property type="entry name" value="YCAO"/>
    <property type="match status" value="1"/>
</dbReference>
<feature type="domain" description="YcaO" evidence="1">
    <location>
        <begin position="70"/>
        <end position="449"/>
    </location>
</feature>
<accession>A0ABP4QTJ7</accession>
<dbReference type="InterPro" id="IPR003776">
    <property type="entry name" value="YcaO-like_dom"/>
</dbReference>
<dbReference type="Gene3D" id="3.30.40.250">
    <property type="match status" value="1"/>
</dbReference>
<dbReference type="PANTHER" id="PTHR37809">
    <property type="entry name" value="RIBOSOMAL PROTEIN S12 METHYLTHIOTRANSFERASE ACCESSORY FACTOR YCAO"/>
    <property type="match status" value="1"/>
</dbReference>
<sequence>MKLRTNVPKVNGHGVHREITAEETWSRVEPHLLRAGVTRVADITWLDRIGIPVYNAISPRSNDIISVYNGKGMTPLQAKTSAVMEAMERFSAWLPRMPAVIASYRELRAEGRSAMHPAEYLLEPAPHYSDDLPISWAQGHDLLSGEPVLVPQDAAGYVAKYHEAPCYRITTTNGLASGNSLEEAICHALCEVIERDAITISELLSTKLGRVLEGDDRAGHTSAITGWLREQHPHVDIGTLPPRAKELVARVHDARLEMRVVQLTNDIGVPTFAAATTEALTATSAHNHAGFGTHPDAEVAIVRAISECAQGRAVDIQAMREDISLPGTKVPKHMLHVHRSATVDENGWLWKPANKILDAREISSWRHGDVMDDVRFMLDRLRAIGMTRAIVVDLSPPQIPVSVVRLLVPGLESWGVDHSRLGRRAATAWNRAVRTAAELDRRLSIVEAG</sequence>
<name>A0ABP4QTJ7_9ACTN</name>
<dbReference type="RefSeq" id="WP_346102612.1">
    <property type="nucleotide sequence ID" value="NZ_BAAAMU010000007.1"/>
</dbReference>
<evidence type="ECO:0000313" key="3">
    <source>
        <dbReference type="Proteomes" id="UP001500064"/>
    </source>
</evidence>
<dbReference type="NCBIfam" id="TIGR00702">
    <property type="entry name" value="YcaO-type kinase domain"/>
    <property type="match status" value="2"/>
</dbReference>
<dbReference type="Gene3D" id="3.30.1330.230">
    <property type="match status" value="2"/>
</dbReference>
<organism evidence="2 3">
    <name type="scientific">Nonomuraea maheshkhaliensis</name>
    <dbReference type="NCBI Taxonomy" id="419590"/>
    <lineage>
        <taxon>Bacteria</taxon>
        <taxon>Bacillati</taxon>
        <taxon>Actinomycetota</taxon>
        <taxon>Actinomycetes</taxon>
        <taxon>Streptosporangiales</taxon>
        <taxon>Streptosporangiaceae</taxon>
        <taxon>Nonomuraea</taxon>
    </lineage>
</organism>
<dbReference type="Gene3D" id="3.30.160.660">
    <property type="match status" value="1"/>
</dbReference>
<keyword evidence="3" id="KW-1185">Reference proteome</keyword>
<reference evidence="3" key="1">
    <citation type="journal article" date="2019" name="Int. J. Syst. Evol. Microbiol.">
        <title>The Global Catalogue of Microorganisms (GCM) 10K type strain sequencing project: providing services to taxonomists for standard genome sequencing and annotation.</title>
        <authorList>
            <consortium name="The Broad Institute Genomics Platform"/>
            <consortium name="The Broad Institute Genome Sequencing Center for Infectious Disease"/>
            <person name="Wu L."/>
            <person name="Ma J."/>
        </authorList>
    </citation>
    <scope>NUCLEOTIDE SEQUENCE [LARGE SCALE GENOMIC DNA]</scope>
    <source>
        <strain evidence="3">JCM 13929</strain>
    </source>
</reference>
<evidence type="ECO:0000313" key="2">
    <source>
        <dbReference type="EMBL" id="GAA1619972.1"/>
    </source>
</evidence>
<gene>
    <name evidence="2" type="ORF">GCM10009733_015530</name>
</gene>
<dbReference type="PANTHER" id="PTHR37809:SF1">
    <property type="entry name" value="RIBOSOMAL PROTEIN S12 METHYLTHIOTRANSFERASE ACCESSORY FACTOR YCAO"/>
    <property type="match status" value="1"/>
</dbReference>
<dbReference type="Pfam" id="PF02624">
    <property type="entry name" value="YcaO"/>
    <property type="match status" value="1"/>
</dbReference>
<dbReference type="EMBL" id="BAAAMU010000007">
    <property type="protein sequence ID" value="GAA1619972.1"/>
    <property type="molecule type" value="Genomic_DNA"/>
</dbReference>
<comment type="caution">
    <text evidence="2">The sequence shown here is derived from an EMBL/GenBank/DDBJ whole genome shotgun (WGS) entry which is preliminary data.</text>
</comment>
<evidence type="ECO:0000259" key="1">
    <source>
        <dbReference type="PROSITE" id="PS51664"/>
    </source>
</evidence>